<dbReference type="SUPFAM" id="SSF50891">
    <property type="entry name" value="Cyclophilin-like"/>
    <property type="match status" value="1"/>
</dbReference>
<dbReference type="RefSeq" id="WP_131613357.1">
    <property type="nucleotide sequence ID" value="NZ_PSZP01000009.1"/>
</dbReference>
<dbReference type="Gene3D" id="3.20.20.70">
    <property type="entry name" value="Aldolase class I"/>
    <property type="match status" value="1"/>
</dbReference>
<evidence type="ECO:0008006" key="5">
    <source>
        <dbReference type="Google" id="ProtNLM"/>
    </source>
</evidence>
<dbReference type="InterPro" id="IPR043797">
    <property type="entry name" value="MupG_N"/>
</dbReference>
<dbReference type="Proteomes" id="UP000291072">
    <property type="component" value="Unassembled WGS sequence"/>
</dbReference>
<proteinExistence type="predicted"/>
<name>A0A4R0XQZ1_9MOLU</name>
<reference evidence="3 4" key="1">
    <citation type="submission" date="2018-02" db="EMBL/GenBank/DDBJ databases">
        <title>Mycoplasma marinum and Mycoplasma todarodis sp. nov., moderately halophilic and psychrotolerant mycoplasmas isolated from cephalopods.</title>
        <authorList>
            <person name="Viver T."/>
        </authorList>
    </citation>
    <scope>NUCLEOTIDE SEQUENCE [LARGE SCALE GENOMIC DNA]</scope>
    <source>
        <strain evidence="3 4">5H</strain>
    </source>
</reference>
<evidence type="ECO:0000259" key="2">
    <source>
        <dbReference type="Pfam" id="PF19200"/>
    </source>
</evidence>
<accession>A0A4R0XQZ1</accession>
<gene>
    <name evidence="3" type="ORF">C4B25_01825</name>
</gene>
<dbReference type="InterPro" id="IPR029000">
    <property type="entry name" value="Cyclophilin-like_dom_sf"/>
</dbReference>
<comment type="caution">
    <text evidence="3">The sequence shown here is derived from an EMBL/GenBank/DDBJ whole genome shotgun (WGS) entry which is preliminary data.</text>
</comment>
<dbReference type="Pfam" id="PF19200">
    <property type="entry name" value="MupG_N"/>
    <property type="match status" value="1"/>
</dbReference>
<evidence type="ECO:0000313" key="4">
    <source>
        <dbReference type="Proteomes" id="UP000291072"/>
    </source>
</evidence>
<evidence type="ECO:0000313" key="3">
    <source>
        <dbReference type="EMBL" id="TCG11305.1"/>
    </source>
</evidence>
<dbReference type="Pfam" id="PF05913">
    <property type="entry name" value="MupG_C"/>
    <property type="match status" value="1"/>
</dbReference>
<keyword evidence="4" id="KW-1185">Reference proteome</keyword>
<feature type="domain" description="6-phospho-N-acetylmuramidase C-terminal" evidence="1">
    <location>
        <begin position="280"/>
        <end position="393"/>
    </location>
</feature>
<dbReference type="SUPFAM" id="SSF51445">
    <property type="entry name" value="(Trans)glycosidases"/>
    <property type="match status" value="1"/>
</dbReference>
<dbReference type="PANTHER" id="PTHR38435">
    <property type="match status" value="1"/>
</dbReference>
<dbReference type="OrthoDB" id="5809921at2"/>
<dbReference type="Gene3D" id="2.40.100.10">
    <property type="entry name" value="Cyclophilin-like"/>
    <property type="match status" value="1"/>
</dbReference>
<feature type="domain" description="6-phospho-N-acetylmuramidase N-terminal" evidence="2">
    <location>
        <begin position="5"/>
        <end position="238"/>
    </location>
</feature>
<dbReference type="InterPro" id="IPR013785">
    <property type="entry name" value="Aldolase_TIM"/>
</dbReference>
<evidence type="ECO:0000259" key="1">
    <source>
        <dbReference type="Pfam" id="PF05913"/>
    </source>
</evidence>
<dbReference type="AlphaFoldDB" id="A0A4R0XQZ1"/>
<dbReference type="InterPro" id="IPR008589">
    <property type="entry name" value="MupG"/>
</dbReference>
<dbReference type="InterPro" id="IPR017853">
    <property type="entry name" value="GH"/>
</dbReference>
<sequence>MKKRLGISIYPEIAGKEETLEYIKNAHGCGFERIFANLLDFHDTVEGRKKLDDLKQCLIFSKELGMEVIVDVSPHAYQMLKLKPTEFNFFYNLGATGVRLDEDFNGDIEAELSKSIIVELNASTGIETMQKTLAKGGKAENLIACHNFYPMRWTGLKYERFLELSQWYYKKGIKVAAFITLPESQKGIGPWNVNDGMPTIEEHRDASLSEQIRHHLATDLISDIIISQQGTTIEQFKIIKTILDSETDKLTIEDKEKYRIDDKAFKDISENYKVKRDLIFELEEASDITEIEKDIIYKFPHVPRADINSYFMRSSWPRVVFDKSEIKPRKHNSKMFKPGDVVVLNKKYNRYMGELHIITKEIPNDGKRNYVGHINKFDHLLFDFASPTRNFKLIKTIKWNKK</sequence>
<dbReference type="PANTHER" id="PTHR38435:SF1">
    <property type="entry name" value="DUF871 DOMAIN-CONTAINING PROTEIN"/>
    <property type="match status" value="1"/>
</dbReference>
<dbReference type="InterPro" id="IPR043894">
    <property type="entry name" value="MupG_C"/>
</dbReference>
<dbReference type="EMBL" id="PSZP01000009">
    <property type="protein sequence ID" value="TCG11305.1"/>
    <property type="molecule type" value="Genomic_DNA"/>
</dbReference>
<organism evidence="3 4">
    <name type="scientific">Mycoplasma todarodis</name>
    <dbReference type="NCBI Taxonomy" id="1937191"/>
    <lineage>
        <taxon>Bacteria</taxon>
        <taxon>Bacillati</taxon>
        <taxon>Mycoplasmatota</taxon>
        <taxon>Mollicutes</taxon>
        <taxon>Mycoplasmataceae</taxon>
        <taxon>Mycoplasma</taxon>
    </lineage>
</organism>
<protein>
    <recommendedName>
        <fullName evidence="5">DUF871 domain-containing protein</fullName>
    </recommendedName>
</protein>